<dbReference type="InterPro" id="IPR015943">
    <property type="entry name" value="WD40/YVTN_repeat-like_dom_sf"/>
</dbReference>
<keyword evidence="3" id="KW-0539">Nucleus</keyword>
<protein>
    <submittedName>
        <fullName evidence="6">ANAPC4_WD40 domain-containing protein</fullName>
    </submittedName>
</protein>
<dbReference type="GO" id="GO:0005643">
    <property type="term" value="C:nuclear pore"/>
    <property type="evidence" value="ECO:0007669"/>
    <property type="project" value="TreeGrafter"/>
</dbReference>
<dbReference type="InterPro" id="IPR026054">
    <property type="entry name" value="Nucleoporin"/>
</dbReference>
<reference evidence="5" key="2">
    <citation type="journal article" date="2016" name="Mol. Ecol.">
        <title>Population genomics of the filarial nematode parasite Wuchereria bancrofti from mosquitoes.</title>
        <authorList>
            <person name="Small S.T."/>
            <person name="Reimer L.J."/>
            <person name="Tisch D.J."/>
            <person name="King C.L."/>
            <person name="Christensen B.M."/>
            <person name="Siba P.M."/>
            <person name="Kazura J.W."/>
            <person name="Serre D."/>
            <person name="Zimmerman P.A."/>
        </authorList>
    </citation>
    <scope>NUCLEOTIDE SEQUENCE</scope>
    <source>
        <strain evidence="5">pt0022</strain>
    </source>
</reference>
<dbReference type="GO" id="GO:0008139">
    <property type="term" value="F:nuclear localization sequence binding"/>
    <property type="evidence" value="ECO:0007669"/>
    <property type="project" value="TreeGrafter"/>
</dbReference>
<feature type="domain" description="Nucleoporin Nup159/Nup146 N-terminal" evidence="4">
    <location>
        <begin position="38"/>
        <end position="396"/>
    </location>
</feature>
<name>A0AAF5PKE9_WUCBA</name>
<evidence type="ECO:0000259" key="4">
    <source>
        <dbReference type="Pfam" id="PF16755"/>
    </source>
</evidence>
<dbReference type="Pfam" id="PF16755">
    <property type="entry name" value="Beta-prop_NUP159_NUP214"/>
    <property type="match status" value="1"/>
</dbReference>
<dbReference type="Proteomes" id="UP000093561">
    <property type="component" value="Unassembled WGS sequence"/>
</dbReference>
<sequence>MADAFMDIPDFQFRALQRVKIFDKSDGTLYDNICPSWIAVSSRYGIIVCASGCDKLISLRSSDVHRLSTGKADINADVAGIQTKVTNLQVEQPVALTALACNCSGRVLSVLMRTSSGAFVFLYDMCAFSVDCVKQRGPVYNLRLSADPTAQPCSLKWNPQQDTVFAVATSDGVLSCYSFDIEKSSSISLIGTVKHDNVVTCIGWSPKGKQLVVGDISGHVKQYKPEMILVRVTPPPLIDENNALRCVGISWLATTDILIAYSPRTGQEVDITKLCVKKDAPPQWTHFNDINFCGDKSTFDQRVEFTQLMGWKLVLCSSSRSSEVTVLGKVGSEWKIWTLDDNGRIEMPLDSEHCETYPIGISVDVSSILPVKIDNEDSMERPPCPTVLVLSSRGILLAFNALSSRAEHQSINTQPESIPSVIYGKISERADVKQNEYSCIGSPDTICQDIPILTDSLGSAISSESTCIPKQNELQGQAKINSLQFAKATVLSKLHQSLPCTNIEDSTVSQQQIREHLQHQRINLGTDLIRQLREDFRKKLLIFDEQFFELCERNDWLQILQKNSAKQLELNTGINLADEMLELEKIRAVVASWLDALENQVKESMCSVEEQLGIANSVDRELFDNKWVLDFNNMHRLDKLVETLTKLEQKIANVEDVLTEIPICNAKNRSLLTLNIDQEQQIAVTAKNICKRMVSRRKILCELQQRVTSLSTRLKPLKKDGVNKFSTSTKSLSNSLFNYKTYCGELAARTAVVTVEQQRELLKFLALRGPVKQSEAKIVVFDSHEALDCVSNSTITAIENRLLEAALMPIKTPTKLILYFLLSSIIETKSSTHMITFIPTTSAGYMSDGTNKSLASNQFQKLTESAVNLSITSSSFVNLSSSTTLPATSSCFSTEAVMKQLPTGESFTKIPETVTLNEEHPGDVTFSFKNLDTPSTATNDVSSRGTAFCTVNTANTSDYNSTVAQKIFSMKSKENETTSVGPVTTSESLTNIFATIASSSTTATATDRTSTKNTNNEMTVANSSALRTTSKISDSKTNISFTFKLPTAENQQTASAVNDSVNGGNTSTTVELQPKDLDAIGDDGMMEAEGTSSAPTTVFSSSLSFGLESAASSVNTTQNIFGSGLKFLSSAQPQTASVFRNASSANKGSSVFDANGPATSGGGGLFSRMQQSNAASSTSFSFGSAANSHSSSSLFGTRPATTSTTFGGAPSFGSKPVFGSPSPLVSAFGQQRPQHVTSATTAFSNFAKTSTVGFGSLAASQQQQSSVSVFGGSGFGALTQQPQKSSIFGGGLNSSVTNSSSFSMWR</sequence>
<evidence type="ECO:0000313" key="5">
    <source>
        <dbReference type="Proteomes" id="UP000093561"/>
    </source>
</evidence>
<dbReference type="InterPro" id="IPR039462">
    <property type="entry name" value="Nup159/Nup146_N"/>
</dbReference>
<evidence type="ECO:0000256" key="3">
    <source>
        <dbReference type="ARBA" id="ARBA00023242"/>
    </source>
</evidence>
<dbReference type="InterPro" id="IPR001680">
    <property type="entry name" value="WD40_rpt"/>
</dbReference>
<dbReference type="GO" id="GO:0006405">
    <property type="term" value="P:RNA export from nucleus"/>
    <property type="evidence" value="ECO:0007669"/>
    <property type="project" value="TreeGrafter"/>
</dbReference>
<reference evidence="6" key="3">
    <citation type="submission" date="2024-02" db="UniProtKB">
        <authorList>
            <consortium name="WormBaseParasite"/>
        </authorList>
    </citation>
    <scope>IDENTIFICATION</scope>
    <source>
        <strain evidence="6">pt0022</strain>
    </source>
</reference>
<dbReference type="GO" id="GO:0006606">
    <property type="term" value="P:protein import into nucleus"/>
    <property type="evidence" value="ECO:0007669"/>
    <property type="project" value="TreeGrafter"/>
</dbReference>
<dbReference type="SMART" id="SM00320">
    <property type="entry name" value="WD40"/>
    <property type="match status" value="2"/>
</dbReference>
<dbReference type="Gene3D" id="2.130.10.10">
    <property type="entry name" value="YVTN repeat-like/Quinoprotein amine dehydrogenase"/>
    <property type="match status" value="1"/>
</dbReference>
<evidence type="ECO:0000256" key="2">
    <source>
        <dbReference type="ARBA" id="ARBA00022448"/>
    </source>
</evidence>
<proteinExistence type="predicted"/>
<organism evidence="5 6">
    <name type="scientific">Wuchereria bancrofti</name>
    <dbReference type="NCBI Taxonomy" id="6293"/>
    <lineage>
        <taxon>Eukaryota</taxon>
        <taxon>Metazoa</taxon>
        <taxon>Ecdysozoa</taxon>
        <taxon>Nematoda</taxon>
        <taxon>Chromadorea</taxon>
        <taxon>Rhabditida</taxon>
        <taxon>Spirurina</taxon>
        <taxon>Spiruromorpha</taxon>
        <taxon>Filarioidea</taxon>
        <taxon>Onchocercidae</taxon>
        <taxon>Wuchereria</taxon>
    </lineage>
</organism>
<dbReference type="WBParaSite" id="mrna-Wban_01969">
    <property type="protein sequence ID" value="mrna-Wban_01969"/>
    <property type="gene ID" value="Wban_01969"/>
</dbReference>
<dbReference type="SUPFAM" id="SSF117289">
    <property type="entry name" value="Nucleoporin domain"/>
    <property type="match status" value="1"/>
</dbReference>
<dbReference type="PANTHER" id="PTHR23193">
    <property type="entry name" value="NUCLEAR PORE COMPLEX PROTEIN NUP"/>
    <property type="match status" value="1"/>
</dbReference>
<accession>A0AAF5PKE9</accession>
<evidence type="ECO:0000256" key="1">
    <source>
        <dbReference type="ARBA" id="ARBA00004123"/>
    </source>
</evidence>
<keyword evidence="2" id="KW-0813">Transport</keyword>
<dbReference type="PANTHER" id="PTHR23193:SF46">
    <property type="entry name" value="NUCLEAR PORE COMPLEX PROTEIN NUP214"/>
    <property type="match status" value="1"/>
</dbReference>
<dbReference type="GO" id="GO:0017056">
    <property type="term" value="F:structural constituent of nuclear pore"/>
    <property type="evidence" value="ECO:0007669"/>
    <property type="project" value="TreeGrafter"/>
</dbReference>
<comment type="subcellular location">
    <subcellularLocation>
        <location evidence="1">Nucleus</location>
    </subcellularLocation>
</comment>
<evidence type="ECO:0000313" key="6">
    <source>
        <dbReference type="WBParaSite" id="mrna-Wban_01969"/>
    </source>
</evidence>
<reference evidence="5" key="1">
    <citation type="submission" date="2015-03" db="EMBL/GenBank/DDBJ databases">
        <title>Wuchereria bancrofti Genome Sequencing Papua New Guinea Strain.</title>
        <authorList>
            <person name="Small S.T."/>
            <person name="Serre D."/>
            <person name="Zimmerman P.A."/>
        </authorList>
    </citation>
    <scope>NUCLEOTIDE SEQUENCE [LARGE SCALE GENOMIC DNA]</scope>
    <source>
        <strain evidence="5">pt0022</strain>
    </source>
</reference>